<feature type="non-terminal residue" evidence="2">
    <location>
        <position position="92"/>
    </location>
</feature>
<keyword evidence="3" id="KW-1185">Reference proteome</keyword>
<dbReference type="Proteomes" id="UP001626550">
    <property type="component" value="Unassembled WGS sequence"/>
</dbReference>
<dbReference type="AlphaFoldDB" id="A0ABD2PLX0"/>
<evidence type="ECO:0000313" key="2">
    <source>
        <dbReference type="EMBL" id="KAL3307852.1"/>
    </source>
</evidence>
<reference evidence="2 3" key="1">
    <citation type="submission" date="2024-11" db="EMBL/GenBank/DDBJ databases">
        <title>Adaptive evolution of stress response genes in parasites aligns with host niche diversity.</title>
        <authorList>
            <person name="Hahn C."/>
            <person name="Resl P."/>
        </authorList>
    </citation>
    <scope>NUCLEOTIDE SEQUENCE [LARGE SCALE GENOMIC DNA]</scope>
    <source>
        <strain evidence="2">EGGRZ-B1_66</strain>
        <tissue evidence="2">Body</tissue>
    </source>
</reference>
<gene>
    <name evidence="2" type="ORF">Ciccas_013624</name>
</gene>
<feature type="region of interest" description="Disordered" evidence="1">
    <location>
        <begin position="1"/>
        <end position="36"/>
    </location>
</feature>
<organism evidence="2 3">
    <name type="scientific">Cichlidogyrus casuarinus</name>
    <dbReference type="NCBI Taxonomy" id="1844966"/>
    <lineage>
        <taxon>Eukaryota</taxon>
        <taxon>Metazoa</taxon>
        <taxon>Spiralia</taxon>
        <taxon>Lophotrochozoa</taxon>
        <taxon>Platyhelminthes</taxon>
        <taxon>Monogenea</taxon>
        <taxon>Monopisthocotylea</taxon>
        <taxon>Dactylogyridea</taxon>
        <taxon>Ancyrocephalidae</taxon>
        <taxon>Cichlidogyrus</taxon>
    </lineage>
</organism>
<evidence type="ECO:0008006" key="4">
    <source>
        <dbReference type="Google" id="ProtNLM"/>
    </source>
</evidence>
<evidence type="ECO:0000256" key="1">
    <source>
        <dbReference type="SAM" id="MobiDB-lite"/>
    </source>
</evidence>
<sequence length="92" mass="10344">MQTPKKKRYQLPTPKETLPGLRRSDRRPVPKTSFDELPEASARVAVAPKYRKIVAMAPKSPYSTRAKPGDKERPIVLTSSPPLSPKHMVKKP</sequence>
<feature type="region of interest" description="Disordered" evidence="1">
    <location>
        <begin position="58"/>
        <end position="92"/>
    </location>
</feature>
<proteinExistence type="predicted"/>
<name>A0ABD2PLX0_9PLAT</name>
<dbReference type="EMBL" id="JBJKFK010006333">
    <property type="protein sequence ID" value="KAL3307852.1"/>
    <property type="molecule type" value="Genomic_DNA"/>
</dbReference>
<evidence type="ECO:0000313" key="3">
    <source>
        <dbReference type="Proteomes" id="UP001626550"/>
    </source>
</evidence>
<comment type="caution">
    <text evidence="2">The sequence shown here is derived from an EMBL/GenBank/DDBJ whole genome shotgun (WGS) entry which is preliminary data.</text>
</comment>
<accession>A0ABD2PLX0</accession>
<protein>
    <recommendedName>
        <fullName evidence="4">Testicular haploid expressed gene protein-like</fullName>
    </recommendedName>
</protein>